<dbReference type="Pfam" id="PF00082">
    <property type="entry name" value="Peptidase_S8"/>
    <property type="match status" value="1"/>
</dbReference>
<dbReference type="GO" id="GO:0004252">
    <property type="term" value="F:serine-type endopeptidase activity"/>
    <property type="evidence" value="ECO:0007669"/>
    <property type="project" value="UniProtKB-UniRule"/>
</dbReference>
<evidence type="ECO:0000256" key="6">
    <source>
        <dbReference type="PROSITE-ProRule" id="PRU01240"/>
    </source>
</evidence>
<evidence type="ECO:0000313" key="13">
    <source>
        <dbReference type="Proteomes" id="UP001165079"/>
    </source>
</evidence>
<keyword evidence="7" id="KW-0732">Signal</keyword>
<dbReference type="InterPro" id="IPR036852">
    <property type="entry name" value="Peptidase_S8/S53_dom_sf"/>
</dbReference>
<dbReference type="EMBL" id="BSTX01000001">
    <property type="protein sequence ID" value="GLZ76476.1"/>
    <property type="molecule type" value="Genomic_DNA"/>
</dbReference>
<evidence type="ECO:0000259" key="9">
    <source>
        <dbReference type="Pfam" id="PF02225"/>
    </source>
</evidence>
<proteinExistence type="inferred from homology"/>
<reference evidence="12" key="1">
    <citation type="submission" date="2023-03" db="EMBL/GenBank/DDBJ databases">
        <title>Actinorhabdospora filicis NBRC 111898.</title>
        <authorList>
            <person name="Ichikawa N."/>
            <person name="Sato H."/>
            <person name="Tonouchi N."/>
        </authorList>
    </citation>
    <scope>NUCLEOTIDE SEQUENCE</scope>
    <source>
        <strain evidence="12">NBRC 111898</strain>
    </source>
</reference>
<evidence type="ECO:0008006" key="14">
    <source>
        <dbReference type="Google" id="ProtNLM"/>
    </source>
</evidence>
<dbReference type="Gene3D" id="2.60.40.2310">
    <property type="match status" value="1"/>
</dbReference>
<feature type="domain" description="Inhibitor I9" evidence="10">
    <location>
        <begin position="102"/>
        <end position="149"/>
    </location>
</feature>
<evidence type="ECO:0000256" key="2">
    <source>
        <dbReference type="ARBA" id="ARBA00022670"/>
    </source>
</evidence>
<dbReference type="Pfam" id="PF02225">
    <property type="entry name" value="PA"/>
    <property type="match status" value="1"/>
</dbReference>
<dbReference type="InterPro" id="IPR015500">
    <property type="entry name" value="Peptidase_S8_subtilisin-rel"/>
</dbReference>
<feature type="active site" description="Charge relay system" evidence="5 6">
    <location>
        <position position="265"/>
    </location>
</feature>
<feature type="active site" description="Charge relay system" evidence="5 6">
    <location>
        <position position="589"/>
    </location>
</feature>
<keyword evidence="4 6" id="KW-0720">Serine protease</keyword>
<dbReference type="PROSITE" id="PS00138">
    <property type="entry name" value="SUBTILASE_SER"/>
    <property type="match status" value="1"/>
</dbReference>
<feature type="active site" description="Charge relay system" evidence="5 6">
    <location>
        <position position="190"/>
    </location>
</feature>
<dbReference type="PANTHER" id="PTHR10795">
    <property type="entry name" value="PROPROTEIN CONVERTASE SUBTILISIN/KEXIN"/>
    <property type="match status" value="1"/>
</dbReference>
<dbReference type="InterPro" id="IPR045051">
    <property type="entry name" value="SBT"/>
</dbReference>
<dbReference type="GO" id="GO:0006508">
    <property type="term" value="P:proteolysis"/>
    <property type="evidence" value="ECO:0007669"/>
    <property type="project" value="UniProtKB-KW"/>
</dbReference>
<sequence length="1008" mass="103301">MSSKMFPGRRSPATLSIATAVITTAAFLSVPGAAAAGEGTSTPPTTYTAGRYIVELEQAPASSYEGDVAGLSATQPKDGDRLNPDGFAVKRYRNYLAALRNDVLAIVPGAEVSRTYDTVFNGFTAELSASEAATLAKTKGVKGIYPDEEFEDDTVTTPDFLGLTGSNGVWQKQYQGVEHAGEGVIVGVIDSGYVPENGAFGALPEPRPDQAIIDAKWNGTCQTGTTGDPTKDVACNNKVIGARWYKNNVTAVPEEFDSPRDYHGHGSHTASTAAGNNGVDAIIGGQNVGKISGMAPAARLAIYKVCWRRPTGNCGANAANSVAAIEDAVNDGVDVINFSISGSNTVAFTAVQTAYFNAAAAGVFVANSAGNDGPGSTVNHNTPWTTTVAASTHGRAYSTTLTLGNGVTAVGAGRGSGLPSSPIVQSKDIAKAGSSVAEANLCFLGTLDPAKAAGKLVVCQRGTNARTDKSQEVKNAGGVGMILRNIVGGGQDIASDFHAVPSVHLTAAEAQKVLDYLAGSATPTGALAPGVYAPDRAPTMADFSSAGPAIAGGGDLLKPDITAPGVDVIAAYAPAGNGGANFASAQGTSMSSPHIAGIAALVKGKHPDWTPMMVKSALMTTATTLDNQGKPIQRAGHDATVFDYGSGHVRPSLAFDPGLVYNSDQDDWLAWGCGIGELQVKFPDVCAQDGNTIDPTQLNYPSVSIGNFVKAETVTRTVTNVGKSTSTYFAVTEAPKGTKMTISPTSLVLRPGQSASFKITITRTDAALGVWTSGSYTWKDLSGHVVRSPVVLKPGAVATPKEVAGKGVTGSVAINGVSGYAGQLNASVIGLGLDNTSHVALSNPQSEGFPTNAPVESDHTKKVEVTVPAGKTGLVDTFDNEYETGTDIDLYAYVKNADGSLTAGPTSGSEGATEHVSLPGGATYVVFVDLFDSPRGEPVDGKLHAVSLGGNEGNLSLSPASQYVTVDKAFTVTGSWTGLLAGRRYYGVVVLTDGTGAEIARVPVTVTT</sequence>
<dbReference type="AlphaFoldDB" id="A0A9W6W8H2"/>
<evidence type="ECO:0000256" key="7">
    <source>
        <dbReference type="SAM" id="SignalP"/>
    </source>
</evidence>
<name>A0A9W6W8H2_9ACTN</name>
<dbReference type="Gene3D" id="3.30.70.80">
    <property type="entry name" value="Peptidase S8 propeptide/proteinase inhibitor I9"/>
    <property type="match status" value="1"/>
</dbReference>
<keyword evidence="3 6" id="KW-0378">Hydrolase</keyword>
<evidence type="ECO:0000259" key="8">
    <source>
        <dbReference type="Pfam" id="PF00082"/>
    </source>
</evidence>
<organism evidence="12 13">
    <name type="scientific">Actinorhabdospora filicis</name>
    <dbReference type="NCBI Taxonomy" id="1785913"/>
    <lineage>
        <taxon>Bacteria</taxon>
        <taxon>Bacillati</taxon>
        <taxon>Actinomycetota</taxon>
        <taxon>Actinomycetes</taxon>
        <taxon>Micromonosporales</taxon>
        <taxon>Micromonosporaceae</taxon>
        <taxon>Actinorhabdospora</taxon>
    </lineage>
</organism>
<dbReference type="Gene3D" id="3.40.50.200">
    <property type="entry name" value="Peptidase S8/S53 domain"/>
    <property type="match status" value="1"/>
</dbReference>
<feature type="domain" description="PA" evidence="9">
    <location>
        <begin position="438"/>
        <end position="512"/>
    </location>
</feature>
<evidence type="ECO:0000256" key="1">
    <source>
        <dbReference type="ARBA" id="ARBA00011073"/>
    </source>
</evidence>
<dbReference type="Proteomes" id="UP001165079">
    <property type="component" value="Unassembled WGS sequence"/>
</dbReference>
<protein>
    <recommendedName>
        <fullName evidence="14">Peptidase inhibitor I9</fullName>
    </recommendedName>
</protein>
<dbReference type="PRINTS" id="PR00723">
    <property type="entry name" value="SUBTILISIN"/>
</dbReference>
<dbReference type="InterPro" id="IPR034197">
    <property type="entry name" value="Peptidases_S8_3"/>
</dbReference>
<feature type="domain" description="Subtilisin-like protease fibronectin type-III" evidence="11">
    <location>
        <begin position="697"/>
        <end position="791"/>
    </location>
</feature>
<accession>A0A9W6W8H2</accession>
<dbReference type="InterPro" id="IPR041469">
    <property type="entry name" value="Subtilisin-like_FN3"/>
</dbReference>
<dbReference type="Pfam" id="PF05922">
    <property type="entry name" value="Inhibitor_I9"/>
    <property type="match status" value="1"/>
</dbReference>
<dbReference type="Gene3D" id="3.50.30.30">
    <property type="match status" value="1"/>
</dbReference>
<feature type="signal peptide" evidence="7">
    <location>
        <begin position="1"/>
        <end position="36"/>
    </location>
</feature>
<dbReference type="SUPFAM" id="SSF52743">
    <property type="entry name" value="Subtilisin-like"/>
    <property type="match status" value="1"/>
</dbReference>
<dbReference type="InterPro" id="IPR003137">
    <property type="entry name" value="PA_domain"/>
</dbReference>
<feature type="chain" id="PRO_5040776625" description="Peptidase inhibitor I9" evidence="7">
    <location>
        <begin position="37"/>
        <end position="1008"/>
    </location>
</feature>
<dbReference type="InterPro" id="IPR000209">
    <property type="entry name" value="Peptidase_S8/S53_dom"/>
</dbReference>
<evidence type="ECO:0000259" key="10">
    <source>
        <dbReference type="Pfam" id="PF05922"/>
    </source>
</evidence>
<evidence type="ECO:0000259" key="11">
    <source>
        <dbReference type="Pfam" id="PF17766"/>
    </source>
</evidence>
<dbReference type="InterPro" id="IPR010259">
    <property type="entry name" value="S8pro/Inhibitor_I9"/>
</dbReference>
<comment type="similarity">
    <text evidence="1 6">Belongs to the peptidase S8 family.</text>
</comment>
<dbReference type="Pfam" id="PF17766">
    <property type="entry name" value="fn3_6"/>
    <property type="match status" value="1"/>
</dbReference>
<dbReference type="InterPro" id="IPR023828">
    <property type="entry name" value="Peptidase_S8_Ser-AS"/>
</dbReference>
<dbReference type="PROSITE" id="PS51892">
    <property type="entry name" value="SUBTILASE"/>
    <property type="match status" value="1"/>
</dbReference>
<dbReference type="CDD" id="cd02120">
    <property type="entry name" value="PA_subtilisin_like"/>
    <property type="match status" value="1"/>
</dbReference>
<feature type="domain" description="Peptidase S8/S53" evidence="8">
    <location>
        <begin position="181"/>
        <end position="629"/>
    </location>
</feature>
<gene>
    <name evidence="12" type="ORF">Afil01_12830</name>
</gene>
<comment type="caution">
    <text evidence="12">The sequence shown here is derived from an EMBL/GenBank/DDBJ whole genome shotgun (WGS) entry which is preliminary data.</text>
</comment>
<keyword evidence="2 6" id="KW-0645">Protease</keyword>
<evidence type="ECO:0000313" key="12">
    <source>
        <dbReference type="EMBL" id="GLZ76476.1"/>
    </source>
</evidence>
<dbReference type="CDD" id="cd04852">
    <property type="entry name" value="Peptidases_S8_3"/>
    <property type="match status" value="1"/>
</dbReference>
<evidence type="ECO:0000256" key="4">
    <source>
        <dbReference type="ARBA" id="ARBA00022825"/>
    </source>
</evidence>
<dbReference type="InterPro" id="IPR037045">
    <property type="entry name" value="S8pro/Inhibitor_I9_sf"/>
</dbReference>
<evidence type="ECO:0000256" key="5">
    <source>
        <dbReference type="PIRSR" id="PIRSR615500-1"/>
    </source>
</evidence>
<evidence type="ECO:0000256" key="3">
    <source>
        <dbReference type="ARBA" id="ARBA00022801"/>
    </source>
</evidence>
<keyword evidence="13" id="KW-1185">Reference proteome</keyword>